<keyword evidence="3" id="KW-0998">Cell outer membrane</keyword>
<evidence type="ECO:0000313" key="6">
    <source>
        <dbReference type="EMBL" id="CUS55636.1"/>
    </source>
</evidence>
<dbReference type="Pfam" id="PF07715">
    <property type="entry name" value="Plug"/>
    <property type="match status" value="1"/>
</dbReference>
<dbReference type="InterPro" id="IPR000531">
    <property type="entry name" value="Beta-barrel_TonB"/>
</dbReference>
<dbReference type="EMBL" id="CZQD01000004">
    <property type="protein sequence ID" value="CUS55636.1"/>
    <property type="molecule type" value="Genomic_DNA"/>
</dbReference>
<evidence type="ECO:0000256" key="1">
    <source>
        <dbReference type="ARBA" id="ARBA00004442"/>
    </source>
</evidence>
<evidence type="ECO:0000259" key="4">
    <source>
        <dbReference type="Pfam" id="PF00593"/>
    </source>
</evidence>
<evidence type="ECO:0000256" key="3">
    <source>
        <dbReference type="ARBA" id="ARBA00023237"/>
    </source>
</evidence>
<sequence>MNKRLFRRSVFGSVAVGALVISGAAQAQDADAESEDVLEIIDEAPQDESRQEKIVVTGSLLARDSFSSSSPIQVITAEVATLEGLVDTAALLQGSSLASGSTQLNNTFQNFVTNGGVGTQTLDLRGCGDTRTLVLVDGKRPGASGTRGAVSALDLNVVPQSIISRVEILKDGASTIYGSDAVCGVVNIITRDSVDDLELNFNVTQPFEEGGEQYSASAAWGFELGDNAAFTLSAEYRLSEELDASQRDYLSCPRDLVRDPQTGGLIDRLNYSATATDPRNTCSNLYHNTAIDLFSGERLVPSPDGVTGATAFGGSIPGYRPRVGTGYLASGQPYYEDILDAAFLDNSDFIPRNENISLFGSADVTFAGVEWDTELLFSRRTTDIEGWRQFFPIVGSSQTPFGVLPQYGYIADPTYSNDMNSLVQIVAPFPTTDKVEVDYFYGSTSFSGGFAPGVLDAWSWKIDGTYSRGEGTYEGNEILISQSGDWNYDGVDYNDDGVPDLVGPPTINLLDPDILSGAAVNDLVAAIGGYQTGETVYEQTTLTAVVAGELFELPAGPIGLGIGAEYREFSIDDTPGELTQSGDIWGSSTAGPTRGENTVTELFAEVEVPIFKGQPFAEDVTFNGSVRGFEYDIGGSDSIYKVGLNWQVNPILRARSSFGTSYRAPALFELFLQDQTGFVSQTSVDPCINWGDTTNQNIRTNCAAAGIPDDFTGGLGGSALITTSGGGDELESESGETFTAGIILTPTFANLNIAIDYYEVEIQDQITSLSGAQIVGGCYATTTFPNDFCDLFERDSATSLTPFQLDNIQALTLNVDSQQQRGIDLEVRYEEDFNFGTLTVETSMNWALERYINVFGSDFVSGVEDNDFNGTIGYPSVVGDANIRLDRGDWTYSWFTNFVGRQDNNRNFNDDLNEPAAYFGLEGQYKVFTEAQFEHGASVRWTGDTWTITGGIRNIFDEAPPQVSDIIQTSAGNTPLSATAYDYRGRRAFVSVSKTF</sequence>
<dbReference type="Gene3D" id="2.170.130.10">
    <property type="entry name" value="TonB-dependent receptor, plug domain"/>
    <property type="match status" value="1"/>
</dbReference>
<dbReference type="PANTHER" id="PTHR47234:SF2">
    <property type="entry name" value="TONB-DEPENDENT RECEPTOR"/>
    <property type="match status" value="1"/>
</dbReference>
<dbReference type="PANTHER" id="PTHR47234">
    <property type="match status" value="1"/>
</dbReference>
<dbReference type="SUPFAM" id="SSF56935">
    <property type="entry name" value="Porins"/>
    <property type="match status" value="1"/>
</dbReference>
<proteinExistence type="predicted"/>
<accession>A0A170PSX0</accession>
<dbReference type="InterPro" id="IPR037066">
    <property type="entry name" value="Plug_dom_sf"/>
</dbReference>
<organism evidence="6">
    <name type="scientific">hydrothermal vent metagenome</name>
    <dbReference type="NCBI Taxonomy" id="652676"/>
    <lineage>
        <taxon>unclassified sequences</taxon>
        <taxon>metagenomes</taxon>
        <taxon>ecological metagenomes</taxon>
    </lineage>
</organism>
<dbReference type="Pfam" id="PF00593">
    <property type="entry name" value="TonB_dep_Rec_b-barrel"/>
    <property type="match status" value="1"/>
</dbReference>
<name>A0A170PSX0_9ZZZZ</name>
<comment type="subcellular location">
    <subcellularLocation>
        <location evidence="1">Cell outer membrane</location>
    </subcellularLocation>
</comment>
<dbReference type="AlphaFoldDB" id="A0A170PSX0"/>
<feature type="domain" description="TonB-dependent receptor-like beta-barrel" evidence="4">
    <location>
        <begin position="440"/>
        <end position="955"/>
    </location>
</feature>
<evidence type="ECO:0000259" key="5">
    <source>
        <dbReference type="Pfam" id="PF07715"/>
    </source>
</evidence>
<dbReference type="Gene3D" id="2.40.170.20">
    <property type="entry name" value="TonB-dependent receptor, beta-barrel domain"/>
    <property type="match status" value="1"/>
</dbReference>
<keyword evidence="6" id="KW-0675">Receptor</keyword>
<feature type="domain" description="TonB-dependent receptor plug" evidence="5">
    <location>
        <begin position="67"/>
        <end position="185"/>
    </location>
</feature>
<dbReference type="InterPro" id="IPR012910">
    <property type="entry name" value="Plug_dom"/>
</dbReference>
<evidence type="ECO:0000256" key="2">
    <source>
        <dbReference type="ARBA" id="ARBA00023136"/>
    </source>
</evidence>
<dbReference type="GO" id="GO:0009279">
    <property type="term" value="C:cell outer membrane"/>
    <property type="evidence" value="ECO:0007669"/>
    <property type="project" value="UniProtKB-SubCell"/>
</dbReference>
<dbReference type="InterPro" id="IPR036942">
    <property type="entry name" value="Beta-barrel_TonB_sf"/>
</dbReference>
<reference evidence="6" key="1">
    <citation type="submission" date="2015-10" db="EMBL/GenBank/DDBJ databases">
        <authorList>
            <person name="Gilbert D.G."/>
        </authorList>
    </citation>
    <scope>NUCLEOTIDE SEQUENCE</scope>
</reference>
<gene>
    <name evidence="6" type="ORF">MGWOODY_Hyp958</name>
</gene>
<protein>
    <submittedName>
        <fullName evidence="6">TonB-dependent receptor</fullName>
    </submittedName>
</protein>
<keyword evidence="2" id="KW-0472">Membrane</keyword>